<dbReference type="Gene3D" id="3.40.50.1980">
    <property type="entry name" value="Nitrogenase molybdenum iron protein domain"/>
    <property type="match status" value="1"/>
</dbReference>
<protein>
    <submittedName>
        <fullName evidence="2">Periplasmic binding protein</fullName>
    </submittedName>
</protein>
<dbReference type="PANTHER" id="PTHR30535">
    <property type="entry name" value="VITAMIN B12-BINDING PROTEIN"/>
    <property type="match status" value="1"/>
</dbReference>
<dbReference type="AlphaFoldDB" id="A0A447TVI3"/>
<sequence length="174" mass="19058">MSGFAPYMANPELTTYGSGKYTGLMMAHAGALNVAASSVKGFKQVTMEQVIAWDPQVIFVQNRYPKVVNEILHNPQWQVIDAVKHHRVYLMPDYAKAWGYPMPEAVGNRRTMDGEKNSIRKNSTILTCKRPLTTGINVFTVLTIRAYSDANTGCGELARRLAAANDGVSGGCGM</sequence>
<proteinExistence type="predicted"/>
<dbReference type="Proteomes" id="UP000269208">
    <property type="component" value="Chromosome"/>
</dbReference>
<dbReference type="GO" id="GO:0071281">
    <property type="term" value="P:cellular response to iron ion"/>
    <property type="evidence" value="ECO:0007669"/>
    <property type="project" value="TreeGrafter"/>
</dbReference>
<dbReference type="Pfam" id="PF01497">
    <property type="entry name" value="Peripla_BP_2"/>
    <property type="match status" value="1"/>
</dbReference>
<evidence type="ECO:0000313" key="3">
    <source>
        <dbReference type="Proteomes" id="UP000269208"/>
    </source>
</evidence>
<dbReference type="InterPro" id="IPR050902">
    <property type="entry name" value="ABC_Transporter_SBP"/>
</dbReference>
<dbReference type="EMBL" id="LR134190">
    <property type="protein sequence ID" value="VEB54130.1"/>
    <property type="molecule type" value="Genomic_DNA"/>
</dbReference>
<organism evidence="2 3">
    <name type="scientific">Salmonella enterica I</name>
    <dbReference type="NCBI Taxonomy" id="59201"/>
    <lineage>
        <taxon>Bacteria</taxon>
        <taxon>Pseudomonadati</taxon>
        <taxon>Pseudomonadota</taxon>
        <taxon>Gammaproteobacteria</taxon>
        <taxon>Enterobacterales</taxon>
        <taxon>Enterobacteriaceae</taxon>
        <taxon>Salmonella</taxon>
    </lineage>
</organism>
<dbReference type="SUPFAM" id="SSF53807">
    <property type="entry name" value="Helical backbone' metal receptor"/>
    <property type="match status" value="1"/>
</dbReference>
<dbReference type="PANTHER" id="PTHR30535:SF34">
    <property type="entry name" value="MOLYBDATE-BINDING PROTEIN MOLA"/>
    <property type="match status" value="1"/>
</dbReference>
<evidence type="ECO:0000259" key="1">
    <source>
        <dbReference type="PROSITE" id="PS50983"/>
    </source>
</evidence>
<evidence type="ECO:0000313" key="2">
    <source>
        <dbReference type="EMBL" id="VEB54130.1"/>
    </source>
</evidence>
<dbReference type="PROSITE" id="PS50983">
    <property type="entry name" value="FE_B12_PBP"/>
    <property type="match status" value="1"/>
</dbReference>
<gene>
    <name evidence="2" type="ORF">NCTC6754_03130</name>
</gene>
<dbReference type="InterPro" id="IPR002491">
    <property type="entry name" value="ABC_transptr_periplasmic_BD"/>
</dbReference>
<name>A0A447TVI3_SALET</name>
<reference evidence="2 3" key="1">
    <citation type="submission" date="2018-12" db="EMBL/GenBank/DDBJ databases">
        <authorList>
            <consortium name="Pathogen Informatics"/>
        </authorList>
    </citation>
    <scope>NUCLEOTIDE SEQUENCE [LARGE SCALE GENOMIC DNA]</scope>
    <source>
        <strain evidence="2 3">NCTC6754</strain>
    </source>
</reference>
<accession>A0A447TVI3</accession>
<feature type="domain" description="Fe/B12 periplasmic-binding" evidence="1">
    <location>
        <begin position="1"/>
        <end position="123"/>
    </location>
</feature>